<protein>
    <submittedName>
        <fullName evidence="5">CapA family protein</fullName>
    </submittedName>
</protein>
<dbReference type="PANTHER" id="PTHR33393">
    <property type="entry name" value="POLYGLUTAMINE SYNTHESIS ACCESSORY PROTEIN RV0574C-RELATED"/>
    <property type="match status" value="1"/>
</dbReference>
<evidence type="ECO:0000259" key="4">
    <source>
        <dbReference type="SMART" id="SM00854"/>
    </source>
</evidence>
<dbReference type="KEGG" id="jeh:EJN90_01415"/>
<evidence type="ECO:0000256" key="2">
    <source>
        <dbReference type="SAM" id="MobiDB-lite"/>
    </source>
</evidence>
<feature type="signal peptide" evidence="3">
    <location>
        <begin position="1"/>
        <end position="20"/>
    </location>
</feature>
<dbReference type="PROSITE" id="PS51257">
    <property type="entry name" value="PROKAR_LIPOPROTEIN"/>
    <property type="match status" value="1"/>
</dbReference>
<dbReference type="InterPro" id="IPR052169">
    <property type="entry name" value="CW_Biosynth-Accessory"/>
</dbReference>
<reference evidence="6" key="1">
    <citation type="submission" date="2018-12" db="EMBL/GenBank/DDBJ databases">
        <title>Complete genome sequencing of Jeotgalibaca sp. H21T32.</title>
        <authorList>
            <person name="Bae J.-W."/>
            <person name="Lee S.-Y."/>
        </authorList>
    </citation>
    <scope>NUCLEOTIDE SEQUENCE [LARGE SCALE GENOMIC DNA]</scope>
    <source>
        <strain evidence="6">H21T32</strain>
    </source>
</reference>
<proteinExistence type="inferred from homology"/>
<evidence type="ECO:0000313" key="6">
    <source>
        <dbReference type="Proteomes" id="UP000273326"/>
    </source>
</evidence>
<name>A0A3Q9BJN9_9LACT</name>
<dbReference type="Proteomes" id="UP000273326">
    <property type="component" value="Chromosome"/>
</dbReference>
<dbReference type="SMART" id="SM00854">
    <property type="entry name" value="PGA_cap"/>
    <property type="match status" value="1"/>
</dbReference>
<sequence>MKKYLPLLASVFLFACSSNGSSDSNESISEEVNSESASLIEEEQSSAVEEMEKDEDTRVSFVGVGDNLIHDSVLYTALEDDGSYDFTPIYDNIAESVGEADLAFLNQETIFAGPDYPYTGYPAFNTPDEMGQNMYDLGFDLVNGATNHTLDYDYPGAIHAVNVWNQFDDLLFTGTFLDEESRNTVPTIERKGITFSFLAYTYGTNGIEPDTDWRVAYFDEEKIREDVARAKEVSDVVIVSAHWGDENTPVLNEFQEYYAQLFADLEVDVVVGTHPHIIQSIEWVTGENGNETLVIYSLGNLIAHSLEDFNTLGGMISFDFVDRDEGITIENVLFKPTVSHYTAKLEDIENSRRNFKIYMLDEYTNDIAALHGLNGYNGIEITQENYQEMVNEIIPAEFLQ</sequence>
<dbReference type="EMBL" id="CP034465">
    <property type="protein sequence ID" value="AZP03431.1"/>
    <property type="molecule type" value="Genomic_DNA"/>
</dbReference>
<dbReference type="InterPro" id="IPR029052">
    <property type="entry name" value="Metallo-depent_PP-like"/>
</dbReference>
<dbReference type="CDD" id="cd07381">
    <property type="entry name" value="MPP_CapA"/>
    <property type="match status" value="1"/>
</dbReference>
<comment type="similarity">
    <text evidence="1">Belongs to the CapA family.</text>
</comment>
<feature type="region of interest" description="Disordered" evidence="2">
    <location>
        <begin position="19"/>
        <end position="41"/>
    </location>
</feature>
<keyword evidence="6" id="KW-1185">Reference proteome</keyword>
<evidence type="ECO:0000256" key="3">
    <source>
        <dbReference type="SAM" id="SignalP"/>
    </source>
</evidence>
<dbReference type="AlphaFoldDB" id="A0A3Q9BJN9"/>
<dbReference type="PANTHER" id="PTHR33393:SF12">
    <property type="entry name" value="CAPSULE BIOSYNTHESIS PROTEIN CAPA"/>
    <property type="match status" value="1"/>
</dbReference>
<feature type="chain" id="PRO_5039510308" evidence="3">
    <location>
        <begin position="21"/>
        <end position="400"/>
    </location>
</feature>
<dbReference type="RefSeq" id="WP_126108522.1">
    <property type="nucleotide sequence ID" value="NZ_CP034465.1"/>
</dbReference>
<dbReference type="OrthoDB" id="9810906at2"/>
<dbReference type="Gene3D" id="3.60.21.10">
    <property type="match status" value="1"/>
</dbReference>
<dbReference type="Pfam" id="PF09587">
    <property type="entry name" value="PGA_cap"/>
    <property type="match status" value="1"/>
</dbReference>
<evidence type="ECO:0000313" key="5">
    <source>
        <dbReference type="EMBL" id="AZP03431.1"/>
    </source>
</evidence>
<dbReference type="SUPFAM" id="SSF56300">
    <property type="entry name" value="Metallo-dependent phosphatases"/>
    <property type="match status" value="1"/>
</dbReference>
<evidence type="ECO:0000256" key="1">
    <source>
        <dbReference type="ARBA" id="ARBA00005662"/>
    </source>
</evidence>
<accession>A0A3Q9BJN9</accession>
<dbReference type="InterPro" id="IPR019079">
    <property type="entry name" value="Capsule_synth_CapA"/>
</dbReference>
<organism evidence="5 6">
    <name type="scientific">Jeotgalibaca ciconiae</name>
    <dbReference type="NCBI Taxonomy" id="2496265"/>
    <lineage>
        <taxon>Bacteria</taxon>
        <taxon>Bacillati</taxon>
        <taxon>Bacillota</taxon>
        <taxon>Bacilli</taxon>
        <taxon>Lactobacillales</taxon>
        <taxon>Carnobacteriaceae</taxon>
        <taxon>Jeotgalibaca</taxon>
    </lineage>
</organism>
<keyword evidence="3" id="KW-0732">Signal</keyword>
<gene>
    <name evidence="5" type="ORF">EJN90_01415</name>
</gene>
<feature type="domain" description="Capsule synthesis protein CapA" evidence="4">
    <location>
        <begin position="60"/>
        <end position="305"/>
    </location>
</feature>